<protein>
    <recommendedName>
        <fullName evidence="1">Putative Se/S carrier protein-like domain-containing protein</fullName>
    </recommendedName>
</protein>
<accession>A0A1Y4LCA0</accession>
<evidence type="ECO:0000313" key="3">
    <source>
        <dbReference type="Proteomes" id="UP000195897"/>
    </source>
</evidence>
<organism evidence="2 3">
    <name type="scientific">Butyricicoccus pullicaecorum</name>
    <dbReference type="NCBI Taxonomy" id="501571"/>
    <lineage>
        <taxon>Bacteria</taxon>
        <taxon>Bacillati</taxon>
        <taxon>Bacillota</taxon>
        <taxon>Clostridia</taxon>
        <taxon>Eubacteriales</taxon>
        <taxon>Butyricicoccaceae</taxon>
        <taxon>Butyricicoccus</taxon>
    </lineage>
</organism>
<sequence>MLRKKSPRVVVTFHTTTAAMKTEQAARAHDVPGRLIPVPREITAGCGLAWSAPTEAEDALRTLLSDIGVTAQDFHHLTI</sequence>
<feature type="domain" description="Putative Se/S carrier protein-like" evidence="1">
    <location>
        <begin position="9"/>
        <end position="75"/>
    </location>
</feature>
<dbReference type="AlphaFoldDB" id="A0A1Y4LCA0"/>
<evidence type="ECO:0000313" key="2">
    <source>
        <dbReference type="EMBL" id="OUP51702.1"/>
    </source>
</evidence>
<gene>
    <name evidence="2" type="ORF">B5F17_12000</name>
</gene>
<comment type="caution">
    <text evidence="2">The sequence shown here is derived from an EMBL/GenBank/DDBJ whole genome shotgun (WGS) entry which is preliminary data.</text>
</comment>
<dbReference type="Pfam" id="PF11823">
    <property type="entry name" value="Se_S_carrier"/>
    <property type="match status" value="1"/>
</dbReference>
<proteinExistence type="predicted"/>
<name>A0A1Y4LCA0_9FIRM</name>
<evidence type="ECO:0000259" key="1">
    <source>
        <dbReference type="Pfam" id="PF11823"/>
    </source>
</evidence>
<dbReference type="EMBL" id="NFKK01000018">
    <property type="protein sequence ID" value="OUP51702.1"/>
    <property type="molecule type" value="Genomic_DNA"/>
</dbReference>
<dbReference type="Proteomes" id="UP000195897">
    <property type="component" value="Unassembled WGS sequence"/>
</dbReference>
<dbReference type="InterPro" id="IPR021778">
    <property type="entry name" value="Se/S_carrier-like"/>
</dbReference>
<dbReference type="RefSeq" id="WP_087374164.1">
    <property type="nucleotide sequence ID" value="NZ_NFKK01000018.1"/>
</dbReference>
<reference evidence="3" key="1">
    <citation type="submission" date="2017-04" db="EMBL/GenBank/DDBJ databases">
        <title>Function of individual gut microbiota members based on whole genome sequencing of pure cultures obtained from chicken caecum.</title>
        <authorList>
            <person name="Medvecky M."/>
            <person name="Cejkova D."/>
            <person name="Polansky O."/>
            <person name="Karasova D."/>
            <person name="Kubasova T."/>
            <person name="Cizek A."/>
            <person name="Rychlik I."/>
        </authorList>
    </citation>
    <scope>NUCLEOTIDE SEQUENCE [LARGE SCALE GENOMIC DNA]</scope>
    <source>
        <strain evidence="3">An180</strain>
    </source>
</reference>